<organism evidence="2 3">
    <name type="scientific">Paenibacillus barengoltzii J12</name>
    <dbReference type="NCBI Taxonomy" id="935846"/>
    <lineage>
        <taxon>Bacteria</taxon>
        <taxon>Bacillati</taxon>
        <taxon>Bacillota</taxon>
        <taxon>Bacilli</taxon>
        <taxon>Bacillales</taxon>
        <taxon>Paenibacillaceae</taxon>
        <taxon>Paenibacillus</taxon>
    </lineage>
</organism>
<reference evidence="2 3" key="1">
    <citation type="submission" date="2017-04" db="EMBL/GenBank/DDBJ databases">
        <authorList>
            <person name="Varghese N."/>
            <person name="Submissions S."/>
        </authorList>
    </citation>
    <scope>NUCLEOTIDE SEQUENCE [LARGE SCALE GENOMIC DNA]</scope>
    <source>
        <strain evidence="2 3">J12</strain>
    </source>
</reference>
<accession>A0ABY1LT15</accession>
<gene>
    <name evidence="2" type="ORF">SAMN02744124_00547</name>
</gene>
<dbReference type="EMBL" id="FXAE01000003">
    <property type="protein sequence ID" value="SME96981.1"/>
    <property type="molecule type" value="Genomic_DNA"/>
</dbReference>
<comment type="caution">
    <text evidence="2">The sequence shown here is derived from an EMBL/GenBank/DDBJ whole genome shotgun (WGS) entry which is preliminary data.</text>
</comment>
<sequence>MFEKDGISEYRRIIENFLINVSSLKAYTRSVEPVLNNFSNDSLTESEKLVGTITFLMEYKKNPSNFEKEKELADFIEKYLFDEYKIEINHENGIGRISSHPAKAKLVDSLFHEYKLRIKQINILYQSSVINLIIFFELLIANLIKIRIINHPESANIEQKSLTLAEIQSLGSLENAKMFLIEHEIEAIMRKSYTDWLEYFSRVVKCKFEYLSSVQDSIIEIFQRRNIFVHNDGIVNNIYLSKISNKYKNLYKVGDPIITDREYVENSINVIEFSGILIGLEVWQKMERESEDRQDFILEVAFNYMVMQKWELALEMYLFLLREKSISSINGTIAQVNIWLCRKNINGLDSIRDEVDALDFSDKRSIFQLCLYALKDELDNFFNLLDVVIYNNEITLNELQTWPIFSTIREDKRYDNFMKEQQQEQQMQQEQQEQQEQSILVNTV</sequence>
<evidence type="ECO:0000313" key="2">
    <source>
        <dbReference type="EMBL" id="SME96981.1"/>
    </source>
</evidence>
<evidence type="ECO:0000313" key="3">
    <source>
        <dbReference type="Proteomes" id="UP000192939"/>
    </source>
</evidence>
<proteinExistence type="predicted"/>
<evidence type="ECO:0000256" key="1">
    <source>
        <dbReference type="SAM" id="MobiDB-lite"/>
    </source>
</evidence>
<feature type="compositionally biased region" description="Low complexity" evidence="1">
    <location>
        <begin position="425"/>
        <end position="437"/>
    </location>
</feature>
<protein>
    <submittedName>
        <fullName evidence="2">Uncharacterized protein</fullName>
    </submittedName>
</protein>
<feature type="region of interest" description="Disordered" evidence="1">
    <location>
        <begin position="425"/>
        <end position="444"/>
    </location>
</feature>
<name>A0ABY1LT15_9BACL</name>
<dbReference type="RefSeq" id="WP_085278263.1">
    <property type="nucleotide sequence ID" value="NZ_FXAE01000003.1"/>
</dbReference>
<keyword evidence="3" id="KW-1185">Reference proteome</keyword>
<dbReference type="Proteomes" id="UP000192939">
    <property type="component" value="Unassembled WGS sequence"/>
</dbReference>